<sequence>ADSINEAIMEMNKIGPNCEKKTQEIPCFSPTSSFQKYDFLDEFELTSFMFENEVAHGEENADLKATMQEEETLL</sequence>
<reference evidence="1 2" key="1">
    <citation type="journal article" date="2021" name="Nat. Plants">
        <title>The Taxus genome provides insights into paclitaxel biosynthesis.</title>
        <authorList>
            <person name="Xiong X."/>
            <person name="Gou J."/>
            <person name="Liao Q."/>
            <person name="Li Y."/>
            <person name="Zhou Q."/>
            <person name="Bi G."/>
            <person name="Li C."/>
            <person name="Du R."/>
            <person name="Wang X."/>
            <person name="Sun T."/>
            <person name="Guo L."/>
            <person name="Liang H."/>
            <person name="Lu P."/>
            <person name="Wu Y."/>
            <person name="Zhang Z."/>
            <person name="Ro D.K."/>
            <person name="Shang Y."/>
            <person name="Huang S."/>
            <person name="Yan J."/>
        </authorList>
    </citation>
    <scope>NUCLEOTIDE SEQUENCE [LARGE SCALE GENOMIC DNA]</scope>
    <source>
        <strain evidence="1">Ta-2019</strain>
    </source>
</reference>
<dbReference type="EMBL" id="JAHRHJ020000539">
    <property type="protein sequence ID" value="KAH9293964.1"/>
    <property type="molecule type" value="Genomic_DNA"/>
</dbReference>
<evidence type="ECO:0000313" key="1">
    <source>
        <dbReference type="EMBL" id="KAH9293964.1"/>
    </source>
</evidence>
<feature type="non-terminal residue" evidence="1">
    <location>
        <position position="1"/>
    </location>
</feature>
<proteinExistence type="predicted"/>
<name>A0AA38F662_TAXCH</name>
<dbReference type="AlphaFoldDB" id="A0AA38F662"/>
<organism evidence="1 2">
    <name type="scientific">Taxus chinensis</name>
    <name type="common">Chinese yew</name>
    <name type="synonym">Taxus wallichiana var. chinensis</name>
    <dbReference type="NCBI Taxonomy" id="29808"/>
    <lineage>
        <taxon>Eukaryota</taxon>
        <taxon>Viridiplantae</taxon>
        <taxon>Streptophyta</taxon>
        <taxon>Embryophyta</taxon>
        <taxon>Tracheophyta</taxon>
        <taxon>Spermatophyta</taxon>
        <taxon>Pinopsida</taxon>
        <taxon>Pinidae</taxon>
        <taxon>Conifers II</taxon>
        <taxon>Cupressales</taxon>
        <taxon>Taxaceae</taxon>
        <taxon>Taxus</taxon>
    </lineage>
</organism>
<dbReference type="Proteomes" id="UP000824469">
    <property type="component" value="Unassembled WGS sequence"/>
</dbReference>
<comment type="caution">
    <text evidence="1">The sequence shown here is derived from an EMBL/GenBank/DDBJ whole genome shotgun (WGS) entry which is preliminary data.</text>
</comment>
<feature type="non-terminal residue" evidence="1">
    <location>
        <position position="74"/>
    </location>
</feature>
<keyword evidence="2" id="KW-1185">Reference proteome</keyword>
<protein>
    <submittedName>
        <fullName evidence="1">Uncharacterized protein</fullName>
    </submittedName>
</protein>
<evidence type="ECO:0000313" key="2">
    <source>
        <dbReference type="Proteomes" id="UP000824469"/>
    </source>
</evidence>
<accession>A0AA38F662</accession>
<gene>
    <name evidence="1" type="ORF">KI387_040832</name>
</gene>